<organism evidence="2">
    <name type="scientific">Heliothis virescens</name>
    <name type="common">Tobacco budworm moth</name>
    <dbReference type="NCBI Taxonomy" id="7102"/>
    <lineage>
        <taxon>Eukaryota</taxon>
        <taxon>Metazoa</taxon>
        <taxon>Ecdysozoa</taxon>
        <taxon>Arthropoda</taxon>
        <taxon>Hexapoda</taxon>
        <taxon>Insecta</taxon>
        <taxon>Pterygota</taxon>
        <taxon>Neoptera</taxon>
        <taxon>Endopterygota</taxon>
        <taxon>Lepidoptera</taxon>
        <taxon>Glossata</taxon>
        <taxon>Ditrysia</taxon>
        <taxon>Noctuoidea</taxon>
        <taxon>Noctuidae</taxon>
        <taxon>Heliothinae</taxon>
        <taxon>Heliothis</taxon>
    </lineage>
</organism>
<dbReference type="InterPro" id="IPR043502">
    <property type="entry name" value="DNA/RNA_pol_sf"/>
</dbReference>
<evidence type="ECO:0000259" key="1">
    <source>
        <dbReference type="PROSITE" id="PS50878"/>
    </source>
</evidence>
<evidence type="ECO:0000313" key="2">
    <source>
        <dbReference type="EMBL" id="PCG67606.1"/>
    </source>
</evidence>
<dbReference type="AlphaFoldDB" id="A0A2A4J795"/>
<gene>
    <name evidence="2" type="ORF">B5V51_6177</name>
</gene>
<dbReference type="CDD" id="cd01650">
    <property type="entry name" value="RT_nLTR_like"/>
    <property type="match status" value="1"/>
</dbReference>
<accession>A0A2A4J795</accession>
<dbReference type="SUPFAM" id="SSF56672">
    <property type="entry name" value="DNA/RNA polymerases"/>
    <property type="match status" value="1"/>
</dbReference>
<dbReference type="PROSITE" id="PS50878">
    <property type="entry name" value="RT_POL"/>
    <property type="match status" value="1"/>
</dbReference>
<protein>
    <recommendedName>
        <fullName evidence="1">Reverse transcriptase domain-containing protein</fullName>
    </recommendedName>
</protein>
<dbReference type="PANTHER" id="PTHR47027">
    <property type="entry name" value="REVERSE TRANSCRIPTASE DOMAIN-CONTAINING PROTEIN"/>
    <property type="match status" value="1"/>
</dbReference>
<dbReference type="PANTHER" id="PTHR47027:SF8">
    <property type="entry name" value="RIBONUCLEASE H"/>
    <property type="match status" value="1"/>
</dbReference>
<dbReference type="GO" id="GO:0071897">
    <property type="term" value="P:DNA biosynthetic process"/>
    <property type="evidence" value="ECO:0007669"/>
    <property type="project" value="UniProtKB-ARBA"/>
</dbReference>
<reference evidence="2" key="1">
    <citation type="submission" date="2017-09" db="EMBL/GenBank/DDBJ databases">
        <title>Contemporary evolution of a Lepidopteran species, Heliothis virescens, in response to modern agricultural practices.</title>
        <authorList>
            <person name="Fritz M.L."/>
            <person name="Deyonke A.M."/>
            <person name="Papanicolaou A."/>
            <person name="Micinski S."/>
            <person name="Westbrook J."/>
            <person name="Gould F."/>
        </authorList>
    </citation>
    <scope>NUCLEOTIDE SEQUENCE [LARGE SCALE GENOMIC DNA]</scope>
    <source>
        <strain evidence="2">HvINT-</strain>
        <tissue evidence="2">Whole body</tissue>
    </source>
</reference>
<name>A0A2A4J795_HELVI</name>
<dbReference type="EMBL" id="NWSH01002736">
    <property type="protein sequence ID" value="PCG67606.1"/>
    <property type="molecule type" value="Genomic_DNA"/>
</dbReference>
<sequence length="364" mass="42911">MQTDVYLCFVDYEKAFDRVKHQQLLTTLCKLNLDGKDIKIIRNLYENQVATVRIDDEETEEIEICRGVRQGCIMSPLLFNIYSETVMSEALEDLDAGIRVNGTVINNLRYADDTVFVASSESELQVLIDTVNDISERAGLSINTSKTKFMIVSRKPDLNPNVLVSGKPLERVRQYKYLGAWVNEAWESDQEIKTRIEFARTSFNNMRKVLCCRQLNIKLRVRLLLCYIWPIVTYGCETWTLKDASIKRLQAFEMWCYRRMLRISWTQRIKNETVLRRVHMPRKLMPIIKKRKIEYLGHVLRHDRYGLLQLIMMGKVEGKRPAGRRRKSWLRNIREWTGIASVERLFQLAMDREEYKKLTANLQE</sequence>
<dbReference type="InterPro" id="IPR000477">
    <property type="entry name" value="RT_dom"/>
</dbReference>
<dbReference type="STRING" id="7102.A0A2A4J795"/>
<feature type="domain" description="Reverse transcriptase" evidence="1">
    <location>
        <begin position="1"/>
        <end position="182"/>
    </location>
</feature>
<dbReference type="Pfam" id="PF00078">
    <property type="entry name" value="RVT_1"/>
    <property type="match status" value="1"/>
</dbReference>
<comment type="caution">
    <text evidence="2">The sequence shown here is derived from an EMBL/GenBank/DDBJ whole genome shotgun (WGS) entry which is preliminary data.</text>
</comment>
<proteinExistence type="predicted"/>